<dbReference type="Proteomes" id="UP001165190">
    <property type="component" value="Unassembled WGS sequence"/>
</dbReference>
<name>A0A9W7LGX6_HIBTR</name>
<feature type="compositionally biased region" description="Basic and acidic residues" evidence="1">
    <location>
        <begin position="76"/>
        <end position="89"/>
    </location>
</feature>
<feature type="compositionally biased region" description="Basic and acidic residues" evidence="1">
    <location>
        <begin position="103"/>
        <end position="123"/>
    </location>
</feature>
<evidence type="ECO:0000256" key="1">
    <source>
        <dbReference type="SAM" id="MobiDB-lite"/>
    </source>
</evidence>
<sequence>MLLHNLIVLQFIGGLRQNKSSVKMVQRKRTPKRHLKHVQKSALKHNADDEETADVLKSKSIAATKNHKMSSDESEGEHTEMVDKNVRDGEESEKEVGSVSQERCSEDWKESPNHGEESNKVKSDAGANLSEEADEEEKAGDELVSDVSSEKDPTSASKESAQIGSKSRISKELPEELMPSPVAGAAAGISDDEPLCKWKRKVGKSSSKKRVQ</sequence>
<keyword evidence="3" id="KW-1185">Reference proteome</keyword>
<gene>
    <name evidence="2" type="ORF">HRI_000125600</name>
</gene>
<accession>A0A9W7LGX6</accession>
<protein>
    <submittedName>
        <fullName evidence="2">Uncharacterized protein</fullName>
    </submittedName>
</protein>
<feature type="compositionally biased region" description="Basic residues" evidence="1">
    <location>
        <begin position="26"/>
        <end position="43"/>
    </location>
</feature>
<proteinExistence type="predicted"/>
<feature type="compositionally biased region" description="Basic residues" evidence="1">
    <location>
        <begin position="197"/>
        <end position="212"/>
    </location>
</feature>
<evidence type="ECO:0000313" key="3">
    <source>
        <dbReference type="Proteomes" id="UP001165190"/>
    </source>
</evidence>
<evidence type="ECO:0000313" key="2">
    <source>
        <dbReference type="EMBL" id="GMI64563.1"/>
    </source>
</evidence>
<organism evidence="2 3">
    <name type="scientific">Hibiscus trionum</name>
    <name type="common">Flower of an hour</name>
    <dbReference type="NCBI Taxonomy" id="183268"/>
    <lineage>
        <taxon>Eukaryota</taxon>
        <taxon>Viridiplantae</taxon>
        <taxon>Streptophyta</taxon>
        <taxon>Embryophyta</taxon>
        <taxon>Tracheophyta</taxon>
        <taxon>Spermatophyta</taxon>
        <taxon>Magnoliopsida</taxon>
        <taxon>eudicotyledons</taxon>
        <taxon>Gunneridae</taxon>
        <taxon>Pentapetalae</taxon>
        <taxon>rosids</taxon>
        <taxon>malvids</taxon>
        <taxon>Malvales</taxon>
        <taxon>Malvaceae</taxon>
        <taxon>Malvoideae</taxon>
        <taxon>Hibiscus</taxon>
    </lineage>
</organism>
<feature type="region of interest" description="Disordered" evidence="1">
    <location>
        <begin position="26"/>
        <end position="212"/>
    </location>
</feature>
<reference evidence="2" key="1">
    <citation type="submission" date="2023-05" db="EMBL/GenBank/DDBJ databases">
        <title>Genome and transcriptome analyses reveal genes involved in the formation of fine ridges on petal epidermal cells in Hibiscus trionum.</title>
        <authorList>
            <person name="Koshimizu S."/>
            <person name="Masuda S."/>
            <person name="Ishii T."/>
            <person name="Shirasu K."/>
            <person name="Hoshino A."/>
            <person name="Arita M."/>
        </authorList>
    </citation>
    <scope>NUCLEOTIDE SEQUENCE</scope>
    <source>
        <strain evidence="2">Hamamatsu line</strain>
    </source>
</reference>
<dbReference type="EMBL" id="BSYR01000003">
    <property type="protein sequence ID" value="GMI64563.1"/>
    <property type="molecule type" value="Genomic_DNA"/>
</dbReference>
<comment type="caution">
    <text evidence="2">The sequence shown here is derived from an EMBL/GenBank/DDBJ whole genome shotgun (WGS) entry which is preliminary data.</text>
</comment>
<feature type="compositionally biased region" description="Polar residues" evidence="1">
    <location>
        <begin position="154"/>
        <end position="167"/>
    </location>
</feature>
<dbReference type="AlphaFoldDB" id="A0A9W7LGX6"/>
<dbReference type="OrthoDB" id="10567816at2759"/>